<feature type="transmembrane region" description="Helical" evidence="7">
    <location>
        <begin position="183"/>
        <end position="213"/>
    </location>
</feature>
<evidence type="ECO:0000259" key="9">
    <source>
        <dbReference type="Pfam" id="PF06750"/>
    </source>
</evidence>
<feature type="transmembrane region" description="Helical" evidence="7">
    <location>
        <begin position="7"/>
        <end position="28"/>
    </location>
</feature>
<feature type="transmembrane region" description="Helical" evidence="7">
    <location>
        <begin position="129"/>
        <end position="145"/>
    </location>
</feature>
<feature type="transmembrane region" description="Helical" evidence="7">
    <location>
        <begin position="97"/>
        <end position="117"/>
    </location>
</feature>
<evidence type="ECO:0000259" key="8">
    <source>
        <dbReference type="Pfam" id="PF01478"/>
    </source>
</evidence>
<dbReference type="AlphaFoldDB" id="A0A4S4C3V0"/>
<evidence type="ECO:0000313" key="10">
    <source>
        <dbReference type="EMBL" id="THF82193.1"/>
    </source>
</evidence>
<dbReference type="GO" id="GO:0006465">
    <property type="term" value="P:signal peptide processing"/>
    <property type="evidence" value="ECO:0007669"/>
    <property type="project" value="TreeGrafter"/>
</dbReference>
<comment type="subcellular location">
    <subcellularLocation>
        <location evidence="1">Cell membrane</location>
        <topology evidence="1">Multi-pass membrane protein</topology>
    </subcellularLocation>
</comment>
<keyword evidence="4 7" id="KW-0812">Transmembrane</keyword>
<evidence type="ECO:0000256" key="3">
    <source>
        <dbReference type="ARBA" id="ARBA00022475"/>
    </source>
</evidence>
<organism evidence="10 11">
    <name type="scientific">Cohnella fermenti</name>
    <dbReference type="NCBI Taxonomy" id="2565925"/>
    <lineage>
        <taxon>Bacteria</taxon>
        <taxon>Bacillati</taxon>
        <taxon>Bacillota</taxon>
        <taxon>Bacilli</taxon>
        <taxon>Bacillales</taxon>
        <taxon>Paenibacillaceae</taxon>
        <taxon>Cohnella</taxon>
    </lineage>
</organism>
<dbReference type="Pfam" id="PF01478">
    <property type="entry name" value="Peptidase_A24"/>
    <property type="match status" value="1"/>
</dbReference>
<gene>
    <name evidence="10" type="ORF">E6C55_07370</name>
</gene>
<dbReference type="EMBL" id="SSOB01000007">
    <property type="protein sequence ID" value="THF82193.1"/>
    <property type="molecule type" value="Genomic_DNA"/>
</dbReference>
<evidence type="ECO:0000313" key="11">
    <source>
        <dbReference type="Proteomes" id="UP000310636"/>
    </source>
</evidence>
<feature type="transmembrane region" description="Helical" evidence="7">
    <location>
        <begin position="151"/>
        <end position="171"/>
    </location>
</feature>
<proteinExistence type="inferred from homology"/>
<reference evidence="10 11" key="1">
    <citation type="submission" date="2019-04" db="EMBL/GenBank/DDBJ databases">
        <title>Cohnella sp. nov. isolated from preserved vegetables.</title>
        <authorList>
            <person name="Lin S.-Y."/>
            <person name="Hung M.-H."/>
            <person name="Young C.-C."/>
        </authorList>
    </citation>
    <scope>NUCLEOTIDE SEQUENCE [LARGE SCALE GENOMIC DNA]</scope>
    <source>
        <strain evidence="10 11">CC-MHH1044</strain>
    </source>
</reference>
<dbReference type="Pfam" id="PF06750">
    <property type="entry name" value="A24_N_bact"/>
    <property type="match status" value="1"/>
</dbReference>
<keyword evidence="5 7" id="KW-1133">Transmembrane helix</keyword>
<evidence type="ECO:0000256" key="2">
    <source>
        <dbReference type="ARBA" id="ARBA00005801"/>
    </source>
</evidence>
<dbReference type="InterPro" id="IPR000045">
    <property type="entry name" value="Prepilin_IV_endopep_pep"/>
</dbReference>
<evidence type="ECO:0000256" key="1">
    <source>
        <dbReference type="ARBA" id="ARBA00004651"/>
    </source>
</evidence>
<keyword evidence="11" id="KW-1185">Reference proteome</keyword>
<dbReference type="GO" id="GO:0004190">
    <property type="term" value="F:aspartic-type endopeptidase activity"/>
    <property type="evidence" value="ECO:0007669"/>
    <property type="project" value="InterPro"/>
</dbReference>
<accession>A0A4S4C3V0</accession>
<feature type="domain" description="Prepilin type IV endopeptidase peptidase" evidence="8">
    <location>
        <begin position="107"/>
        <end position="212"/>
    </location>
</feature>
<feature type="transmembrane region" description="Helical" evidence="7">
    <location>
        <begin position="225"/>
        <end position="243"/>
    </location>
</feature>
<dbReference type="Gene3D" id="1.20.120.1220">
    <property type="match status" value="1"/>
</dbReference>
<dbReference type="Proteomes" id="UP000310636">
    <property type="component" value="Unassembled WGS sequence"/>
</dbReference>
<evidence type="ECO:0000256" key="6">
    <source>
        <dbReference type="ARBA" id="ARBA00023136"/>
    </source>
</evidence>
<evidence type="ECO:0000256" key="5">
    <source>
        <dbReference type="ARBA" id="ARBA00022989"/>
    </source>
</evidence>
<keyword evidence="6 7" id="KW-0472">Membrane</keyword>
<dbReference type="GO" id="GO:0005886">
    <property type="term" value="C:plasma membrane"/>
    <property type="evidence" value="ECO:0007669"/>
    <property type="project" value="UniProtKB-SubCell"/>
</dbReference>
<protein>
    <submittedName>
        <fullName evidence="10">Prepilin peptidase</fullName>
    </submittedName>
</protein>
<name>A0A4S4C3V0_9BACL</name>
<dbReference type="RefSeq" id="WP_136369131.1">
    <property type="nucleotide sequence ID" value="NZ_SSOB01000007.1"/>
</dbReference>
<comment type="caution">
    <text evidence="10">The sequence shown here is derived from an EMBL/GenBank/DDBJ whole genome shotgun (WGS) entry which is preliminary data.</text>
</comment>
<dbReference type="PANTHER" id="PTHR30487:SF0">
    <property type="entry name" value="PREPILIN LEADER PEPTIDASE_N-METHYLTRANSFERASE-RELATED"/>
    <property type="match status" value="1"/>
</dbReference>
<comment type="similarity">
    <text evidence="2">Belongs to the peptidase A24 family.</text>
</comment>
<dbReference type="OrthoDB" id="9789291at2"/>
<evidence type="ECO:0000256" key="7">
    <source>
        <dbReference type="SAM" id="Phobius"/>
    </source>
</evidence>
<feature type="domain" description="Prepilin peptidase A24 N-terminal" evidence="9">
    <location>
        <begin position="15"/>
        <end position="95"/>
    </location>
</feature>
<dbReference type="InterPro" id="IPR010627">
    <property type="entry name" value="Prepilin_pept_A24_N"/>
</dbReference>
<evidence type="ECO:0000256" key="4">
    <source>
        <dbReference type="ARBA" id="ARBA00022692"/>
    </source>
</evidence>
<dbReference type="PANTHER" id="PTHR30487">
    <property type="entry name" value="TYPE 4 PREPILIN-LIKE PROTEINS LEADER PEPTIDE-PROCESSING ENZYME"/>
    <property type="match status" value="1"/>
</dbReference>
<dbReference type="InterPro" id="IPR050882">
    <property type="entry name" value="Prepilin_peptidase/N-MTase"/>
</dbReference>
<keyword evidence="3" id="KW-1003">Cell membrane</keyword>
<sequence length="259" mass="28223">MIIPDSSLILAVGMLGLLIGSFLNVVAIRVPEGLSVVWPESRCMNCGASLRKLDLVPVLNYCWLRGRARCCGTRISPKYPIYELATALLFGLYASQIGWQSELAPALLFISILVVIVQTDLSRMIIPDKVLLVGAIVIVPIRLFWSHPLPLWNYAAAGVGISALLFAMAIVSNGGIGGGDIKLFLLIGLFLGIASSFMTLIVASILGFAYGLAVRMVRKDRSMKYIPFGPFIALAGIFACLWGERMLIWYRDVVAWAMA</sequence>